<name>A0A1G2BGQ0_9BACT</name>
<proteinExistence type="predicted"/>
<sequence length="357" mass="39696">MSENKKSFRRTYTLVILLIMLVALLALKFFHWKNSTDLPQEYQNNLNLNEYLQQHMPLLQNPFAGSDKINLGETELVAYEAGFSARDGELVRVLVSKPQGAGPFPVMIIVHGVMADDLTTNQTAKVLADPLSKKLGIITVTVDWRESKFGQGDLTDVVSTVDWVKKLQEAKDQPVLLFGEDHGAYLSLLALKDVSVDGLISAYGYLDLFNLYDTWKNSAEESRREQADRLATRSGCAEEIDIASCLQSLSLNSLLDVKIPLLILHSQYDNYVPLAQAELLNSLTAPDLTTFTIFTEVNNDSSQKIGHNFLQNTQAVGYEQGITAVVDWTNDLLNQLKSPENSAVYVPIINSTDLVNP</sequence>
<dbReference type="Gene3D" id="3.40.50.1820">
    <property type="entry name" value="alpha/beta hydrolase"/>
    <property type="match status" value="1"/>
</dbReference>
<reference evidence="2 3" key="1">
    <citation type="journal article" date="2016" name="Nat. Commun.">
        <title>Thousands of microbial genomes shed light on interconnected biogeochemical processes in an aquifer system.</title>
        <authorList>
            <person name="Anantharaman K."/>
            <person name="Brown C.T."/>
            <person name="Hug L.A."/>
            <person name="Sharon I."/>
            <person name="Castelle C.J."/>
            <person name="Probst A.J."/>
            <person name="Thomas B.C."/>
            <person name="Singh A."/>
            <person name="Wilkins M.J."/>
            <person name="Karaoz U."/>
            <person name="Brodie E.L."/>
            <person name="Williams K.H."/>
            <person name="Hubbard S.S."/>
            <person name="Banfield J.F."/>
        </authorList>
    </citation>
    <scope>NUCLEOTIDE SEQUENCE [LARGE SCALE GENOMIC DNA]</scope>
</reference>
<evidence type="ECO:0000313" key="2">
    <source>
        <dbReference type="EMBL" id="OGY88393.1"/>
    </source>
</evidence>
<dbReference type="InterPro" id="IPR029058">
    <property type="entry name" value="AB_hydrolase_fold"/>
</dbReference>
<dbReference type="AlphaFoldDB" id="A0A1G2BGQ0"/>
<keyword evidence="1" id="KW-0472">Membrane</keyword>
<comment type="caution">
    <text evidence="2">The sequence shown here is derived from an EMBL/GenBank/DDBJ whole genome shotgun (WGS) entry which is preliminary data.</text>
</comment>
<keyword evidence="1" id="KW-1133">Transmembrane helix</keyword>
<dbReference type="EMBL" id="MHKI01000001">
    <property type="protein sequence ID" value="OGY88393.1"/>
    <property type="molecule type" value="Genomic_DNA"/>
</dbReference>
<organism evidence="2 3">
    <name type="scientific">Candidatus Kerfeldbacteria bacterium RIFOXYB2_FULL_38_14</name>
    <dbReference type="NCBI Taxonomy" id="1798547"/>
    <lineage>
        <taxon>Bacteria</taxon>
        <taxon>Candidatus Kerfeldiibacteriota</taxon>
    </lineage>
</organism>
<keyword evidence="1" id="KW-0812">Transmembrane</keyword>
<dbReference type="SUPFAM" id="SSF53474">
    <property type="entry name" value="alpha/beta-Hydrolases"/>
    <property type="match status" value="1"/>
</dbReference>
<dbReference type="Proteomes" id="UP000176420">
    <property type="component" value="Unassembled WGS sequence"/>
</dbReference>
<protein>
    <submittedName>
        <fullName evidence="2">Uncharacterized protein</fullName>
    </submittedName>
</protein>
<evidence type="ECO:0000256" key="1">
    <source>
        <dbReference type="SAM" id="Phobius"/>
    </source>
</evidence>
<evidence type="ECO:0000313" key="3">
    <source>
        <dbReference type="Proteomes" id="UP000176420"/>
    </source>
</evidence>
<feature type="transmembrane region" description="Helical" evidence="1">
    <location>
        <begin position="12"/>
        <end position="32"/>
    </location>
</feature>
<accession>A0A1G2BGQ0</accession>
<gene>
    <name evidence="2" type="ORF">A2319_05145</name>
</gene>